<gene>
    <name evidence="1" type="ORF">Nepgr_026578</name>
</gene>
<sequence length="128" mass="14289">MFFASSSTSALSGCVNGGEFKEVRSCGVQEAKEEDYSYTFRPEVVAAIPHPEKKQRVEAAVPRLRKQTGLLIRWWSLYSHAEFGADREGIGVALEDMLLDRPWEDIKYLFDPEGHISSGAPVITPESL</sequence>
<name>A0AAD3Y259_NEPGR</name>
<reference evidence="1" key="1">
    <citation type="submission" date="2023-05" db="EMBL/GenBank/DDBJ databases">
        <title>Nepenthes gracilis genome sequencing.</title>
        <authorList>
            <person name="Fukushima K."/>
        </authorList>
    </citation>
    <scope>NUCLEOTIDE SEQUENCE</scope>
    <source>
        <strain evidence="1">SING2019-196</strain>
    </source>
</reference>
<accession>A0AAD3Y259</accession>
<protein>
    <submittedName>
        <fullName evidence="1">Uncharacterized protein</fullName>
    </submittedName>
</protein>
<evidence type="ECO:0000313" key="1">
    <source>
        <dbReference type="EMBL" id="GMH24735.1"/>
    </source>
</evidence>
<dbReference type="EMBL" id="BSYO01000028">
    <property type="protein sequence ID" value="GMH24735.1"/>
    <property type="molecule type" value="Genomic_DNA"/>
</dbReference>
<dbReference type="Proteomes" id="UP001279734">
    <property type="component" value="Unassembled WGS sequence"/>
</dbReference>
<proteinExistence type="predicted"/>
<comment type="caution">
    <text evidence="1">The sequence shown here is derived from an EMBL/GenBank/DDBJ whole genome shotgun (WGS) entry which is preliminary data.</text>
</comment>
<keyword evidence="2" id="KW-1185">Reference proteome</keyword>
<evidence type="ECO:0000313" key="2">
    <source>
        <dbReference type="Proteomes" id="UP001279734"/>
    </source>
</evidence>
<organism evidence="1 2">
    <name type="scientific">Nepenthes gracilis</name>
    <name type="common">Slender pitcher plant</name>
    <dbReference type="NCBI Taxonomy" id="150966"/>
    <lineage>
        <taxon>Eukaryota</taxon>
        <taxon>Viridiplantae</taxon>
        <taxon>Streptophyta</taxon>
        <taxon>Embryophyta</taxon>
        <taxon>Tracheophyta</taxon>
        <taxon>Spermatophyta</taxon>
        <taxon>Magnoliopsida</taxon>
        <taxon>eudicotyledons</taxon>
        <taxon>Gunneridae</taxon>
        <taxon>Pentapetalae</taxon>
        <taxon>Caryophyllales</taxon>
        <taxon>Nepenthaceae</taxon>
        <taxon>Nepenthes</taxon>
    </lineage>
</organism>
<dbReference type="AlphaFoldDB" id="A0AAD3Y259"/>